<sequence>MLLPALCIAQETNPSARLPATPPPAATNAPAAAPSDEEVITCQGIQIWKKGKPKKGYRTLGFDQLQRQNGFAAAQNKIARGVQARKGNAAIINSIQNSQRANFNLNTQDERLDGIDIRYEIILLLP</sequence>
<accession>A0A0R2XHT0</accession>
<gene>
    <name evidence="2" type="ORF">ABS33_06085</name>
</gene>
<proteinExistence type="predicted"/>
<dbReference type="EMBL" id="LIDN01000221">
    <property type="protein sequence ID" value="KRP32654.1"/>
    <property type="molecule type" value="Genomic_DNA"/>
</dbReference>
<evidence type="ECO:0000313" key="2">
    <source>
        <dbReference type="EMBL" id="KRP32654.1"/>
    </source>
</evidence>
<evidence type="ECO:0000256" key="1">
    <source>
        <dbReference type="SAM" id="MobiDB-lite"/>
    </source>
</evidence>
<evidence type="ECO:0000313" key="3">
    <source>
        <dbReference type="Proteomes" id="UP000051220"/>
    </source>
</evidence>
<name>A0A0R2XHT0_9BACT</name>
<organism evidence="2 3">
    <name type="scientific">Verrucomicrobia subdivision 6 bacterium BACL9 MAG-120924-bin69</name>
    <dbReference type="NCBI Taxonomy" id="1655635"/>
    <lineage>
        <taxon>Bacteria</taxon>
        <taxon>Pseudomonadati</taxon>
        <taxon>Verrucomicrobiota</taxon>
        <taxon>Verrucomicrobiia</taxon>
        <taxon>Verrucomicrobiales</taxon>
        <taxon>Verrucomicrobia subdivision 6</taxon>
    </lineage>
</organism>
<protein>
    <submittedName>
        <fullName evidence="2">Uncharacterized protein</fullName>
    </submittedName>
</protein>
<dbReference type="AlphaFoldDB" id="A0A0R2XHT0"/>
<feature type="region of interest" description="Disordered" evidence="1">
    <location>
        <begin position="14"/>
        <end position="34"/>
    </location>
</feature>
<comment type="caution">
    <text evidence="2">The sequence shown here is derived from an EMBL/GenBank/DDBJ whole genome shotgun (WGS) entry which is preliminary data.</text>
</comment>
<dbReference type="Proteomes" id="UP000051220">
    <property type="component" value="Unassembled WGS sequence"/>
</dbReference>
<reference evidence="2 3" key="1">
    <citation type="submission" date="2015-10" db="EMBL/GenBank/DDBJ databases">
        <title>Metagenome-Assembled Genomes uncover a global brackish microbiome.</title>
        <authorList>
            <person name="Hugerth L.W."/>
            <person name="Larsson J."/>
            <person name="Alneberg J."/>
            <person name="Lindh M.V."/>
            <person name="Legrand C."/>
            <person name="Pinhassi J."/>
            <person name="Andersson A.F."/>
        </authorList>
    </citation>
    <scope>NUCLEOTIDE SEQUENCE [LARGE SCALE GENOMIC DNA]</scope>
    <source>
        <strain evidence="2">BACL9 MAG-120924-bin69</strain>
    </source>
</reference>